<proteinExistence type="predicted"/>
<dbReference type="EMBL" id="JBJXBP010000002">
    <property type="protein sequence ID" value="KAL3845128.1"/>
    <property type="molecule type" value="Genomic_DNA"/>
</dbReference>
<protein>
    <recommendedName>
        <fullName evidence="3">DUF674 domain-containing protein</fullName>
    </recommendedName>
</protein>
<dbReference type="Pfam" id="PF05056">
    <property type="entry name" value="DUF674"/>
    <property type="match status" value="1"/>
</dbReference>
<evidence type="ECO:0008006" key="3">
    <source>
        <dbReference type="Google" id="ProtNLM"/>
    </source>
</evidence>
<accession>A0ABD3U9G6</accession>
<name>A0ABD3U9G6_9LAMI</name>
<dbReference type="AlphaFoldDB" id="A0ABD3U9G6"/>
<dbReference type="PANTHER" id="PTHR33103:SF27">
    <property type="entry name" value="OS04G0594700 PROTEIN"/>
    <property type="match status" value="1"/>
</dbReference>
<dbReference type="PANTHER" id="PTHR33103">
    <property type="entry name" value="OS01G0153900 PROTEIN"/>
    <property type="match status" value="1"/>
</dbReference>
<sequence length="479" mass="52722">MSSSTKEVKISMKVLISKQKQKVIFAEVDADFVDILISFLTLPLGTIVRLLLDKYGDGAPVIGSLNTLYKGLADLDIENFWTTTGKLMLLNPTNPFKEHLEKLKINIDDTEPTKYFICENWNCTLGKNQVSVSMYHETMKCACGKSMNRAIMLSSSDSVKVGSGSGVFTPETASFIISDDLQVFPNLVGSGLQILNNLGFNGMVGVEEITVIVGLEEVMDMLKLSWISKTPLTDIVLHKTKVGPAATVSSGPDMAMGKSCTTSKKMILKAIIQKSTGKVLLAHTREDFIDFVFSLLTIPLGSALSLLGGDISVGSMHNLYRSVASLNGDWYMKTQNSFIKPQLPHKYLSKYQLFIFTETPLYFYYKIIDGKHTGYLTSTWQSSCRPQYVTLMDPKGQGSYVKGPAMFTVTDHLVVSPTSAISGLSILNSLKIPFSDIEEYVVDIGMEEALSILKASLSSTSVLTNGLKPFLKRQPKQEK</sequence>
<evidence type="ECO:0000313" key="2">
    <source>
        <dbReference type="Proteomes" id="UP001634393"/>
    </source>
</evidence>
<dbReference type="Proteomes" id="UP001634393">
    <property type="component" value="Unassembled WGS sequence"/>
</dbReference>
<dbReference type="InterPro" id="IPR007750">
    <property type="entry name" value="DUF674"/>
</dbReference>
<evidence type="ECO:0000313" key="1">
    <source>
        <dbReference type="EMBL" id="KAL3845128.1"/>
    </source>
</evidence>
<reference evidence="1 2" key="1">
    <citation type="submission" date="2024-12" db="EMBL/GenBank/DDBJ databases">
        <title>The unique morphological basis and parallel evolutionary history of personate flowers in Penstemon.</title>
        <authorList>
            <person name="Depatie T.H."/>
            <person name="Wessinger C.A."/>
        </authorList>
    </citation>
    <scope>NUCLEOTIDE SEQUENCE [LARGE SCALE GENOMIC DNA]</scope>
    <source>
        <strain evidence="1">WTNN_2</strain>
        <tissue evidence="1">Leaf</tissue>
    </source>
</reference>
<gene>
    <name evidence="1" type="ORF">ACJIZ3_002531</name>
</gene>
<comment type="caution">
    <text evidence="1">The sequence shown here is derived from an EMBL/GenBank/DDBJ whole genome shotgun (WGS) entry which is preliminary data.</text>
</comment>
<keyword evidence="2" id="KW-1185">Reference proteome</keyword>
<organism evidence="1 2">
    <name type="scientific">Penstemon smallii</name>
    <dbReference type="NCBI Taxonomy" id="265156"/>
    <lineage>
        <taxon>Eukaryota</taxon>
        <taxon>Viridiplantae</taxon>
        <taxon>Streptophyta</taxon>
        <taxon>Embryophyta</taxon>
        <taxon>Tracheophyta</taxon>
        <taxon>Spermatophyta</taxon>
        <taxon>Magnoliopsida</taxon>
        <taxon>eudicotyledons</taxon>
        <taxon>Gunneridae</taxon>
        <taxon>Pentapetalae</taxon>
        <taxon>asterids</taxon>
        <taxon>lamiids</taxon>
        <taxon>Lamiales</taxon>
        <taxon>Plantaginaceae</taxon>
        <taxon>Cheloneae</taxon>
        <taxon>Penstemon</taxon>
    </lineage>
</organism>